<dbReference type="InterPro" id="IPR050397">
    <property type="entry name" value="Env_Response_Regulators"/>
</dbReference>
<proteinExistence type="predicted"/>
<dbReference type="EMBL" id="CP071793">
    <property type="protein sequence ID" value="QTD53159.1"/>
    <property type="molecule type" value="Genomic_DNA"/>
</dbReference>
<dbReference type="SMART" id="SM00100">
    <property type="entry name" value="cNMP"/>
    <property type="match status" value="1"/>
</dbReference>
<organism evidence="2 3">
    <name type="scientific">Sulfidibacter corallicola</name>
    <dbReference type="NCBI Taxonomy" id="2818388"/>
    <lineage>
        <taxon>Bacteria</taxon>
        <taxon>Pseudomonadati</taxon>
        <taxon>Acidobacteriota</taxon>
        <taxon>Holophagae</taxon>
        <taxon>Acanthopleuribacterales</taxon>
        <taxon>Acanthopleuribacteraceae</taxon>
        <taxon>Sulfidibacter</taxon>
    </lineage>
</organism>
<dbReference type="InterPro" id="IPR018488">
    <property type="entry name" value="cNMP-bd_CS"/>
</dbReference>
<dbReference type="InterPro" id="IPR000595">
    <property type="entry name" value="cNMP-bd_dom"/>
</dbReference>
<dbReference type="CDD" id="cd00038">
    <property type="entry name" value="CAP_ED"/>
    <property type="match status" value="1"/>
</dbReference>
<evidence type="ECO:0000313" key="2">
    <source>
        <dbReference type="EMBL" id="QTD53159.1"/>
    </source>
</evidence>
<dbReference type="Proteomes" id="UP000663929">
    <property type="component" value="Chromosome"/>
</dbReference>
<evidence type="ECO:0000313" key="3">
    <source>
        <dbReference type="Proteomes" id="UP000663929"/>
    </source>
</evidence>
<dbReference type="PROSITE" id="PS50042">
    <property type="entry name" value="CNMP_BINDING_3"/>
    <property type="match status" value="1"/>
</dbReference>
<dbReference type="RefSeq" id="WP_237383258.1">
    <property type="nucleotide sequence ID" value="NZ_CP071793.1"/>
</dbReference>
<dbReference type="GO" id="GO:0003700">
    <property type="term" value="F:DNA-binding transcription factor activity"/>
    <property type="evidence" value="ECO:0007669"/>
    <property type="project" value="TreeGrafter"/>
</dbReference>
<dbReference type="Pfam" id="PF00027">
    <property type="entry name" value="cNMP_binding"/>
    <property type="match status" value="1"/>
</dbReference>
<reference evidence="2" key="1">
    <citation type="submission" date="2021-03" db="EMBL/GenBank/DDBJ databases">
        <title>Acanthopleuribacteraceae sp. M133.</title>
        <authorList>
            <person name="Wang G."/>
        </authorList>
    </citation>
    <scope>NUCLEOTIDE SEQUENCE</scope>
    <source>
        <strain evidence="2">M133</strain>
    </source>
</reference>
<feature type="domain" description="Cyclic nucleotide-binding" evidence="1">
    <location>
        <begin position="15"/>
        <end position="135"/>
    </location>
</feature>
<dbReference type="AlphaFoldDB" id="A0A8A4TT73"/>
<accession>A0A8A4TT73</accession>
<dbReference type="InterPro" id="IPR018490">
    <property type="entry name" value="cNMP-bd_dom_sf"/>
</dbReference>
<name>A0A8A4TT73_SULCO</name>
<sequence length="234" mass="26064">MANMNYDLYSQIESFNTKLTMNTLQFLMKCGELKKVPKGEVISNEGDPSDTVYIIVEGTASVEKTDPFGNRNRLATVRSGALLGEMGVFLNMKRSATIVAHSDMTLIEFTNQNFINALPKTPDITVRLLKSLADKINVINQKYTDLMMKNTVLVLGIYILSSAAQGSDPEVTVVLDTHVVLRQTHISAKRIKSVLNVFLKNELIGKWKVKDNQLHFRVKVAEMRGFLKGLSGAL</sequence>
<keyword evidence="3" id="KW-1185">Reference proteome</keyword>
<dbReference type="Gene3D" id="2.60.120.10">
    <property type="entry name" value="Jelly Rolls"/>
    <property type="match status" value="1"/>
</dbReference>
<dbReference type="InterPro" id="IPR014710">
    <property type="entry name" value="RmlC-like_jellyroll"/>
</dbReference>
<evidence type="ECO:0000259" key="1">
    <source>
        <dbReference type="PROSITE" id="PS50042"/>
    </source>
</evidence>
<dbReference type="GO" id="GO:0005829">
    <property type="term" value="C:cytosol"/>
    <property type="evidence" value="ECO:0007669"/>
    <property type="project" value="TreeGrafter"/>
</dbReference>
<dbReference type="PROSITE" id="PS00889">
    <property type="entry name" value="CNMP_BINDING_2"/>
    <property type="match status" value="1"/>
</dbReference>
<gene>
    <name evidence="2" type="ORF">J3U87_11920</name>
</gene>
<dbReference type="KEGG" id="scor:J3U87_11920"/>
<protein>
    <submittedName>
        <fullName evidence="2">Cyclic nucleotide-binding domain-containing protein</fullName>
    </submittedName>
</protein>
<dbReference type="PANTHER" id="PTHR24567">
    <property type="entry name" value="CRP FAMILY TRANSCRIPTIONAL REGULATORY PROTEIN"/>
    <property type="match status" value="1"/>
</dbReference>
<dbReference type="SUPFAM" id="SSF51206">
    <property type="entry name" value="cAMP-binding domain-like"/>
    <property type="match status" value="1"/>
</dbReference>
<dbReference type="PANTHER" id="PTHR24567:SF68">
    <property type="entry name" value="DNA-BINDING TRANSCRIPTIONAL DUAL REGULATOR CRP"/>
    <property type="match status" value="1"/>
</dbReference>